<accession>A0A3A1Y5D9</accession>
<keyword evidence="3" id="KW-1185">Reference proteome</keyword>
<evidence type="ECO:0000313" key="3">
    <source>
        <dbReference type="Proteomes" id="UP000265691"/>
    </source>
</evidence>
<name>A0A3A1Y5D9_9GAMM</name>
<evidence type="ECO:0000256" key="1">
    <source>
        <dbReference type="SAM" id="SignalP"/>
    </source>
</evidence>
<comment type="caution">
    <text evidence="2">The sequence shown here is derived from an EMBL/GenBank/DDBJ whole genome shotgun (WGS) entry which is preliminary data.</text>
</comment>
<dbReference type="Proteomes" id="UP000265691">
    <property type="component" value="Unassembled WGS sequence"/>
</dbReference>
<dbReference type="RefSeq" id="WP_119525227.1">
    <property type="nucleotide sequence ID" value="NZ_NRHC01000055.1"/>
</dbReference>
<dbReference type="AlphaFoldDB" id="A0A3A1Y5D9"/>
<organism evidence="2 3">
    <name type="scientific">Psittacicella hinzii</name>
    <dbReference type="NCBI Taxonomy" id="2028575"/>
    <lineage>
        <taxon>Bacteria</taxon>
        <taxon>Pseudomonadati</taxon>
        <taxon>Pseudomonadota</taxon>
        <taxon>Gammaproteobacteria</taxon>
        <taxon>Pasteurellales</taxon>
        <taxon>Psittacicellaceae</taxon>
        <taxon>Psittacicella</taxon>
    </lineage>
</organism>
<sequence>MLKKYLLSVIAFPLLSFSANAYEFARWQVQAVTFYGLAQDKVSTSVGRQFTSAFTSSDNAVYGLGFDFGRYYTNLNSEFIRKHNLGNITIGGEFYYSYLNSDSSETVVTDTTTYYKSSVDKSSIRFGAFIRYYFYNVVYVRLSSGLDQTFSSESLETNSEFAQQFYKVKRNILTPYSSLGLGFDIGNVASSINATYIYGTKKQPSYYTLTIRLGFNYTF</sequence>
<reference evidence="2 3" key="1">
    <citation type="submission" date="2017-08" db="EMBL/GenBank/DDBJ databases">
        <title>Reclassification of Bisgaard taxon 37 and 44.</title>
        <authorList>
            <person name="Christensen H."/>
        </authorList>
    </citation>
    <scope>NUCLEOTIDE SEQUENCE [LARGE SCALE GENOMIC DNA]</scope>
    <source>
        <strain evidence="2 3">B96_3</strain>
    </source>
</reference>
<evidence type="ECO:0000313" key="2">
    <source>
        <dbReference type="EMBL" id="RIY32489.1"/>
    </source>
</evidence>
<gene>
    <name evidence="2" type="ORF">CKF54_04765</name>
</gene>
<protein>
    <recommendedName>
        <fullName evidence="4">Outer membrane protein beta-barrel domain-containing protein</fullName>
    </recommendedName>
</protein>
<proteinExistence type="predicted"/>
<feature type="signal peptide" evidence="1">
    <location>
        <begin position="1"/>
        <end position="21"/>
    </location>
</feature>
<evidence type="ECO:0008006" key="4">
    <source>
        <dbReference type="Google" id="ProtNLM"/>
    </source>
</evidence>
<dbReference type="OrthoDB" id="5676356at2"/>
<feature type="chain" id="PRO_5017196063" description="Outer membrane protein beta-barrel domain-containing protein" evidence="1">
    <location>
        <begin position="22"/>
        <end position="219"/>
    </location>
</feature>
<keyword evidence="1" id="KW-0732">Signal</keyword>
<dbReference type="EMBL" id="NRHC01000055">
    <property type="protein sequence ID" value="RIY32489.1"/>
    <property type="molecule type" value="Genomic_DNA"/>
</dbReference>